<comment type="caution">
    <text evidence="3">The sequence shown here is derived from an EMBL/GenBank/DDBJ whole genome shotgun (WGS) entry which is preliminary data.</text>
</comment>
<feature type="region of interest" description="Disordered" evidence="1">
    <location>
        <begin position="1"/>
        <end position="22"/>
    </location>
</feature>
<dbReference type="SMART" id="SM00255">
    <property type="entry name" value="TIR"/>
    <property type="match status" value="1"/>
</dbReference>
<dbReference type="InterPro" id="IPR035897">
    <property type="entry name" value="Toll_tir_struct_dom_sf"/>
</dbReference>
<evidence type="ECO:0000256" key="1">
    <source>
        <dbReference type="SAM" id="MobiDB-lite"/>
    </source>
</evidence>
<dbReference type="GO" id="GO:0007165">
    <property type="term" value="P:signal transduction"/>
    <property type="evidence" value="ECO:0007669"/>
    <property type="project" value="InterPro"/>
</dbReference>
<dbReference type="Proteomes" id="UP000287547">
    <property type="component" value="Unassembled WGS sequence"/>
</dbReference>
<reference evidence="3 4" key="1">
    <citation type="submission" date="2018-05" db="EMBL/GenBank/DDBJ databases">
        <title>Evolution of GPA BGCs.</title>
        <authorList>
            <person name="Waglechner N."/>
            <person name="Wright G.D."/>
        </authorList>
    </citation>
    <scope>NUCLEOTIDE SEQUENCE [LARGE SCALE GENOMIC DNA]</scope>
    <source>
        <strain evidence="3 4">A82846</strain>
    </source>
</reference>
<dbReference type="EMBL" id="QHKI01000070">
    <property type="protein sequence ID" value="RSM69646.1"/>
    <property type="molecule type" value="Genomic_DNA"/>
</dbReference>
<dbReference type="AlphaFoldDB" id="A0A428YNA2"/>
<dbReference type="Gene3D" id="3.40.50.10140">
    <property type="entry name" value="Toll/interleukin-1 receptor homology (TIR) domain"/>
    <property type="match status" value="1"/>
</dbReference>
<accession>A0A428YNA2</accession>
<dbReference type="PROSITE" id="PS50104">
    <property type="entry name" value="TIR"/>
    <property type="match status" value="1"/>
</dbReference>
<evidence type="ECO:0000313" key="3">
    <source>
        <dbReference type="EMBL" id="RSM69646.1"/>
    </source>
</evidence>
<sequence>MSEPRCTRVRHPWSQQGGSPRTRWRRRCSTVSNATSVTCREMWHSSVPSWTSAVMSTLFSGRAGRCTGTRAGRPAAVRSAGFSPNGRKNVLHRIKAARPRVFLSFAGNNRDQARLLAKEFKTRGFDAFVDDDSIPLGRDVVIAINNALSQYDYFVLLWSRHAVDRRWVELEWAAALAREISERRSFVFVVLLDDTDPPLVLSPRRYLTARDGWAKVAKELVGAWQRDQRLDMPVLPAPYPQASEGLPMIVIHVRNRALKVAHVLPVLAGTTGAELLGMVRSALALPQEEKAFDGIVGMRFTYELRNGDDPRSPLQITDGALIDLEVCTEWFDGDGPVASRTYRTRPNAGVTPKMAEAALTSTFRHLLPQ</sequence>
<proteinExistence type="predicted"/>
<gene>
    <name evidence="3" type="ORF">DMH04_45835</name>
</gene>
<evidence type="ECO:0000313" key="4">
    <source>
        <dbReference type="Proteomes" id="UP000287547"/>
    </source>
</evidence>
<dbReference type="SUPFAM" id="SSF52200">
    <property type="entry name" value="Toll/Interleukin receptor TIR domain"/>
    <property type="match status" value="1"/>
</dbReference>
<protein>
    <recommendedName>
        <fullName evidence="2">TIR domain-containing protein</fullName>
    </recommendedName>
</protein>
<name>A0A428YNA2_KIBAR</name>
<evidence type="ECO:0000259" key="2">
    <source>
        <dbReference type="PROSITE" id="PS50104"/>
    </source>
</evidence>
<dbReference type="InterPro" id="IPR000157">
    <property type="entry name" value="TIR_dom"/>
</dbReference>
<dbReference type="Pfam" id="PF13676">
    <property type="entry name" value="TIR_2"/>
    <property type="match status" value="1"/>
</dbReference>
<organism evidence="3 4">
    <name type="scientific">Kibdelosporangium aridum</name>
    <dbReference type="NCBI Taxonomy" id="2030"/>
    <lineage>
        <taxon>Bacteria</taxon>
        <taxon>Bacillati</taxon>
        <taxon>Actinomycetota</taxon>
        <taxon>Actinomycetes</taxon>
        <taxon>Pseudonocardiales</taxon>
        <taxon>Pseudonocardiaceae</taxon>
        <taxon>Kibdelosporangium</taxon>
    </lineage>
</organism>
<feature type="domain" description="TIR" evidence="2">
    <location>
        <begin position="97"/>
        <end position="232"/>
    </location>
</feature>